<dbReference type="EMBL" id="AVOT02120243">
    <property type="protein sequence ID" value="MBW0585219.1"/>
    <property type="molecule type" value="Genomic_DNA"/>
</dbReference>
<feature type="compositionally biased region" description="Basic and acidic residues" evidence="1">
    <location>
        <begin position="1"/>
        <end position="21"/>
    </location>
</feature>
<keyword evidence="3" id="KW-1185">Reference proteome</keyword>
<organism evidence="2 3">
    <name type="scientific">Austropuccinia psidii MF-1</name>
    <dbReference type="NCBI Taxonomy" id="1389203"/>
    <lineage>
        <taxon>Eukaryota</taxon>
        <taxon>Fungi</taxon>
        <taxon>Dikarya</taxon>
        <taxon>Basidiomycota</taxon>
        <taxon>Pucciniomycotina</taxon>
        <taxon>Pucciniomycetes</taxon>
        <taxon>Pucciniales</taxon>
        <taxon>Sphaerophragmiaceae</taxon>
        <taxon>Austropuccinia</taxon>
    </lineage>
</organism>
<feature type="compositionally biased region" description="Low complexity" evidence="1">
    <location>
        <begin position="47"/>
        <end position="61"/>
    </location>
</feature>
<feature type="compositionally biased region" description="Low complexity" evidence="1">
    <location>
        <begin position="22"/>
        <end position="34"/>
    </location>
</feature>
<sequence>MASIDGKELYDALNSRMEKKQPSTTKASAKTSPSGEQQQFKRKKEPPAQSKGKGKAPAPKAYSQAYRMP</sequence>
<proteinExistence type="predicted"/>
<gene>
    <name evidence="2" type="ORF">O181_124934</name>
</gene>
<protein>
    <submittedName>
        <fullName evidence="2">Uncharacterized protein</fullName>
    </submittedName>
</protein>
<name>A0A9Q3KT33_9BASI</name>
<comment type="caution">
    <text evidence="2">The sequence shown here is derived from an EMBL/GenBank/DDBJ whole genome shotgun (WGS) entry which is preliminary data.</text>
</comment>
<evidence type="ECO:0000313" key="3">
    <source>
        <dbReference type="Proteomes" id="UP000765509"/>
    </source>
</evidence>
<feature type="region of interest" description="Disordered" evidence="1">
    <location>
        <begin position="1"/>
        <end position="69"/>
    </location>
</feature>
<evidence type="ECO:0000313" key="2">
    <source>
        <dbReference type="EMBL" id="MBW0585219.1"/>
    </source>
</evidence>
<dbReference type="AlphaFoldDB" id="A0A9Q3KT33"/>
<evidence type="ECO:0000256" key="1">
    <source>
        <dbReference type="SAM" id="MobiDB-lite"/>
    </source>
</evidence>
<dbReference type="Proteomes" id="UP000765509">
    <property type="component" value="Unassembled WGS sequence"/>
</dbReference>
<reference evidence="2" key="1">
    <citation type="submission" date="2021-03" db="EMBL/GenBank/DDBJ databases">
        <title>Draft genome sequence of rust myrtle Austropuccinia psidii MF-1, a brazilian biotype.</title>
        <authorList>
            <person name="Quecine M.C."/>
            <person name="Pachon D.M.R."/>
            <person name="Bonatelli M.L."/>
            <person name="Correr F.H."/>
            <person name="Franceschini L.M."/>
            <person name="Leite T.F."/>
            <person name="Margarido G.R.A."/>
            <person name="Almeida C.A."/>
            <person name="Ferrarezi J.A."/>
            <person name="Labate C.A."/>
        </authorList>
    </citation>
    <scope>NUCLEOTIDE SEQUENCE</scope>
    <source>
        <strain evidence="2">MF-1</strain>
    </source>
</reference>
<accession>A0A9Q3KT33</accession>